<evidence type="ECO:0000313" key="1">
    <source>
        <dbReference type="EMBL" id="MBB6505222.1"/>
    </source>
</evidence>
<dbReference type="EMBL" id="JACHBT010000011">
    <property type="protein sequence ID" value="MBB6505222.1"/>
    <property type="molecule type" value="Genomic_DNA"/>
</dbReference>
<dbReference type="AlphaFoldDB" id="A0A7X0JED7"/>
<comment type="caution">
    <text evidence="1">The sequence shown here is derived from an EMBL/GenBank/DDBJ whole genome shotgun (WGS) entry which is preliminary data.</text>
</comment>
<dbReference type="Proteomes" id="UP000522313">
    <property type="component" value="Unassembled WGS sequence"/>
</dbReference>
<sequence length="91" mass="10313">MSELPELLRSVWVRVAADVEPPLDPEVHDDLNVIDQVDSFTIVNLLLETEAAIEQETGTYVTLADETIFDTAKSPLRRWADWVAYVEARRG</sequence>
<organism evidence="1 2">
    <name type="scientific">Sphingomonas endophytica</name>
    <dbReference type="NCBI Taxonomy" id="869719"/>
    <lineage>
        <taxon>Bacteria</taxon>
        <taxon>Pseudomonadati</taxon>
        <taxon>Pseudomonadota</taxon>
        <taxon>Alphaproteobacteria</taxon>
        <taxon>Sphingomonadales</taxon>
        <taxon>Sphingomonadaceae</taxon>
        <taxon>Sphingomonas</taxon>
    </lineage>
</organism>
<reference evidence="1 2" key="2">
    <citation type="submission" date="2020-08" db="EMBL/GenBank/DDBJ databases">
        <authorList>
            <person name="Partida-Martinez L."/>
            <person name="Huntemann M."/>
            <person name="Clum A."/>
            <person name="Wang J."/>
            <person name="Palaniappan K."/>
            <person name="Ritter S."/>
            <person name="Chen I.-M."/>
            <person name="Stamatis D."/>
            <person name="Reddy T."/>
            <person name="O'Malley R."/>
            <person name="Daum C."/>
            <person name="Shapiro N."/>
            <person name="Ivanova N."/>
            <person name="Kyrpides N."/>
            <person name="Woyke T."/>
        </authorList>
    </citation>
    <scope>NUCLEOTIDE SEQUENCE [LARGE SCALE GENOMIC DNA]</scope>
    <source>
        <strain evidence="1 2">AS3.13</strain>
    </source>
</reference>
<proteinExistence type="predicted"/>
<reference evidence="1 2" key="1">
    <citation type="submission" date="2020-08" db="EMBL/GenBank/DDBJ databases">
        <title>The Agave Microbiome: Exploring the role of microbial communities in plant adaptations to desert environments.</title>
        <authorList>
            <person name="Partida-Martinez L.P."/>
        </authorList>
    </citation>
    <scope>NUCLEOTIDE SEQUENCE [LARGE SCALE GENOMIC DNA]</scope>
    <source>
        <strain evidence="1 2">AS3.13</strain>
    </source>
</reference>
<evidence type="ECO:0000313" key="2">
    <source>
        <dbReference type="Proteomes" id="UP000522313"/>
    </source>
</evidence>
<accession>A0A7X0JED7</accession>
<protein>
    <recommendedName>
        <fullName evidence="3">Carrier domain-containing protein</fullName>
    </recommendedName>
</protein>
<gene>
    <name evidence="1" type="ORF">F4693_002210</name>
</gene>
<name>A0A7X0JED7_9SPHN</name>
<evidence type="ECO:0008006" key="3">
    <source>
        <dbReference type="Google" id="ProtNLM"/>
    </source>
</evidence>
<dbReference type="RefSeq" id="WP_184506112.1">
    <property type="nucleotide sequence ID" value="NZ_JACHBT010000011.1"/>
</dbReference>